<dbReference type="InterPro" id="IPR000863">
    <property type="entry name" value="Sulfotransferase_dom"/>
</dbReference>
<dbReference type="PANTHER" id="PTHR11783">
    <property type="entry name" value="SULFOTRANSFERASE SULT"/>
    <property type="match status" value="1"/>
</dbReference>
<sequence>MPTRLEKAIFTTHPPTYSLLNRLRDRSRRLYESAADKHQRERKTAEYLLLSLTNCGRTWLRVMLGRAMQLAYGIESVNLHDLFAFSERNPNLPSIKPMHEKYGQFGNTYQQHKVILLVRDPRDALVSRYYQHQKILPPDLNQYVLAGEDLSAYIQFYNDWQNYQDTTQAFLCVRYEDLKRDTLEELSRVVDFLELAIPPAILAEAIDFAAFNNMKKLEAEGSPDVRAGVLQGHRSPAQRKVRKGKVGGYREDLSAEAIDFLDRTISRELNPIYGYSH</sequence>
<dbReference type="Proteomes" id="UP000636505">
    <property type="component" value="Unassembled WGS sequence"/>
</dbReference>
<comment type="similarity">
    <text evidence="1">Belongs to the sulfotransferase 1 family.</text>
</comment>
<dbReference type="Gene3D" id="3.40.50.300">
    <property type="entry name" value="P-loop containing nucleotide triphosphate hydrolases"/>
    <property type="match status" value="1"/>
</dbReference>
<evidence type="ECO:0000313" key="4">
    <source>
        <dbReference type="EMBL" id="MBE9076603.1"/>
    </source>
</evidence>
<dbReference type="GO" id="GO:0008146">
    <property type="term" value="F:sulfotransferase activity"/>
    <property type="evidence" value="ECO:0007669"/>
    <property type="project" value="InterPro"/>
</dbReference>
<organism evidence="4 5">
    <name type="scientific">Vasconcelosia minhoensis LEGE 07310</name>
    <dbReference type="NCBI Taxonomy" id="915328"/>
    <lineage>
        <taxon>Bacteria</taxon>
        <taxon>Bacillati</taxon>
        <taxon>Cyanobacteriota</taxon>
        <taxon>Cyanophyceae</taxon>
        <taxon>Nodosilineales</taxon>
        <taxon>Cymatolegaceae</taxon>
        <taxon>Vasconcelosia</taxon>
        <taxon>Vasconcelosia minhoensis</taxon>
    </lineage>
</organism>
<comment type="caution">
    <text evidence="4">The sequence shown here is derived from an EMBL/GenBank/DDBJ whole genome shotgun (WGS) entry which is preliminary data.</text>
</comment>
<name>A0A8J7AFK9_9CYAN</name>
<dbReference type="EMBL" id="JADEXG010000007">
    <property type="protein sequence ID" value="MBE9076603.1"/>
    <property type="molecule type" value="Genomic_DNA"/>
</dbReference>
<evidence type="ECO:0000256" key="2">
    <source>
        <dbReference type="ARBA" id="ARBA00022679"/>
    </source>
</evidence>
<dbReference type="InterPro" id="IPR027417">
    <property type="entry name" value="P-loop_NTPase"/>
</dbReference>
<evidence type="ECO:0000259" key="3">
    <source>
        <dbReference type="Pfam" id="PF00685"/>
    </source>
</evidence>
<evidence type="ECO:0000256" key="1">
    <source>
        <dbReference type="ARBA" id="ARBA00005771"/>
    </source>
</evidence>
<reference evidence="4" key="1">
    <citation type="submission" date="2020-10" db="EMBL/GenBank/DDBJ databases">
        <authorList>
            <person name="Castelo-Branco R."/>
            <person name="Eusebio N."/>
            <person name="Adriana R."/>
            <person name="Vieira A."/>
            <person name="Brugerolle De Fraissinette N."/>
            <person name="Rezende De Castro R."/>
            <person name="Schneider M.P."/>
            <person name="Vasconcelos V."/>
            <person name="Leao P.N."/>
        </authorList>
    </citation>
    <scope>NUCLEOTIDE SEQUENCE</scope>
    <source>
        <strain evidence="4">LEGE 07310</strain>
    </source>
</reference>
<dbReference type="SUPFAM" id="SSF52540">
    <property type="entry name" value="P-loop containing nucleoside triphosphate hydrolases"/>
    <property type="match status" value="1"/>
</dbReference>
<dbReference type="RefSeq" id="WP_193905266.1">
    <property type="nucleotide sequence ID" value="NZ_JADEXG010000007.1"/>
</dbReference>
<proteinExistence type="inferred from homology"/>
<accession>A0A8J7AFK9</accession>
<dbReference type="AlphaFoldDB" id="A0A8J7AFK9"/>
<gene>
    <name evidence="4" type="ORF">IQ241_04710</name>
</gene>
<feature type="domain" description="Sulfotransferase" evidence="3">
    <location>
        <begin position="110"/>
        <end position="269"/>
    </location>
</feature>
<protein>
    <submittedName>
        <fullName evidence="4">Sulfotransferase domain-containing protein</fullName>
    </submittedName>
</protein>
<dbReference type="Pfam" id="PF00685">
    <property type="entry name" value="Sulfotransfer_1"/>
    <property type="match status" value="1"/>
</dbReference>
<evidence type="ECO:0000313" key="5">
    <source>
        <dbReference type="Proteomes" id="UP000636505"/>
    </source>
</evidence>
<keyword evidence="5" id="KW-1185">Reference proteome</keyword>
<keyword evidence="2" id="KW-0808">Transferase</keyword>